<dbReference type="AlphaFoldDB" id="A0A318SE42"/>
<evidence type="ECO:0000256" key="1">
    <source>
        <dbReference type="ARBA" id="ARBA00023172"/>
    </source>
</evidence>
<evidence type="ECO:0000259" key="2">
    <source>
        <dbReference type="PROSITE" id="PS51898"/>
    </source>
</evidence>
<name>A0A318SE42_9DEIO</name>
<dbReference type="RefSeq" id="WP_245901118.1">
    <property type="nucleotide sequence ID" value="NZ_QJSX01000016.1"/>
</dbReference>
<dbReference type="GO" id="GO:0015074">
    <property type="term" value="P:DNA integration"/>
    <property type="evidence" value="ECO:0007669"/>
    <property type="project" value="InterPro"/>
</dbReference>
<dbReference type="GO" id="GO:0003677">
    <property type="term" value="F:DNA binding"/>
    <property type="evidence" value="ECO:0007669"/>
    <property type="project" value="InterPro"/>
</dbReference>
<feature type="domain" description="Tyr recombinase" evidence="2">
    <location>
        <begin position="55"/>
        <end position="217"/>
    </location>
</feature>
<dbReference type="Pfam" id="PF00589">
    <property type="entry name" value="Phage_integrase"/>
    <property type="match status" value="1"/>
</dbReference>
<dbReference type="GO" id="GO:0006310">
    <property type="term" value="P:DNA recombination"/>
    <property type="evidence" value="ECO:0007669"/>
    <property type="project" value="UniProtKB-KW"/>
</dbReference>
<dbReference type="Gene3D" id="1.10.443.10">
    <property type="entry name" value="Intergrase catalytic core"/>
    <property type="match status" value="1"/>
</dbReference>
<keyword evidence="1" id="KW-0233">DNA recombination</keyword>
<dbReference type="InterPro" id="IPR050090">
    <property type="entry name" value="Tyrosine_recombinase_XerCD"/>
</dbReference>
<dbReference type="InterPro" id="IPR013762">
    <property type="entry name" value="Integrase-like_cat_sf"/>
</dbReference>
<dbReference type="PROSITE" id="PS51898">
    <property type="entry name" value="TYR_RECOMBINASE"/>
    <property type="match status" value="1"/>
</dbReference>
<dbReference type="PANTHER" id="PTHR30349">
    <property type="entry name" value="PHAGE INTEGRASE-RELATED"/>
    <property type="match status" value="1"/>
</dbReference>
<dbReference type="CDD" id="cd00397">
    <property type="entry name" value="DNA_BRE_C"/>
    <property type="match status" value="1"/>
</dbReference>
<dbReference type="Proteomes" id="UP000248326">
    <property type="component" value="Unassembled WGS sequence"/>
</dbReference>
<comment type="caution">
    <text evidence="3">The sequence shown here is derived from an EMBL/GenBank/DDBJ whole genome shotgun (WGS) entry which is preliminary data.</text>
</comment>
<organism evidence="3 4">
    <name type="scientific">Deinococcus yavapaiensis KR-236</name>
    <dbReference type="NCBI Taxonomy" id="694435"/>
    <lineage>
        <taxon>Bacteria</taxon>
        <taxon>Thermotogati</taxon>
        <taxon>Deinococcota</taxon>
        <taxon>Deinococci</taxon>
        <taxon>Deinococcales</taxon>
        <taxon>Deinococcaceae</taxon>
        <taxon>Deinococcus</taxon>
    </lineage>
</organism>
<dbReference type="EMBL" id="QJSX01000016">
    <property type="protein sequence ID" value="PYE51028.1"/>
    <property type="molecule type" value="Genomic_DNA"/>
</dbReference>
<evidence type="ECO:0000313" key="3">
    <source>
        <dbReference type="EMBL" id="PYE51028.1"/>
    </source>
</evidence>
<evidence type="ECO:0000313" key="4">
    <source>
        <dbReference type="Proteomes" id="UP000248326"/>
    </source>
</evidence>
<keyword evidence="4" id="KW-1185">Reference proteome</keyword>
<dbReference type="InterPro" id="IPR002104">
    <property type="entry name" value="Integrase_catalytic"/>
</dbReference>
<gene>
    <name evidence="3" type="ORF">DES52_11695</name>
</gene>
<proteinExistence type="predicted"/>
<sequence>MWLRTLEASGKCTSTLRVYLAGTRALYRALRWAQAVRVDPFVDARPRKDATAAWDKRAPYPEEDVRRLLAYGDVEMRALVLLGAHGKLRASEIVRLTWGDVDGECRALRVVGKGGKVRVVSVTGSLRDALRALKREASEVLVIGRSPEAARMRLKRVCRRAGVTYRGLHALRHSVGTRIVRAGLSLQHVARHLGHVSVATAEVYAKWVDDALTLELERW</sequence>
<protein>
    <submittedName>
        <fullName evidence="3">Integrase/recombinase XerC</fullName>
    </submittedName>
</protein>
<accession>A0A318SE42</accession>
<dbReference type="SUPFAM" id="SSF56349">
    <property type="entry name" value="DNA breaking-rejoining enzymes"/>
    <property type="match status" value="1"/>
</dbReference>
<dbReference type="PANTHER" id="PTHR30349:SF81">
    <property type="entry name" value="TYROSINE RECOMBINASE XERC"/>
    <property type="match status" value="1"/>
</dbReference>
<dbReference type="InterPro" id="IPR011010">
    <property type="entry name" value="DNA_brk_join_enz"/>
</dbReference>
<reference evidence="3 4" key="1">
    <citation type="submission" date="2018-06" db="EMBL/GenBank/DDBJ databases">
        <title>Genomic Encyclopedia of Type Strains, Phase IV (KMG-IV): sequencing the most valuable type-strain genomes for metagenomic binning, comparative biology and taxonomic classification.</title>
        <authorList>
            <person name="Goeker M."/>
        </authorList>
    </citation>
    <scope>NUCLEOTIDE SEQUENCE [LARGE SCALE GENOMIC DNA]</scope>
    <source>
        <strain evidence="3 4">DSM 18048</strain>
    </source>
</reference>